<dbReference type="GO" id="GO:0004190">
    <property type="term" value="F:aspartic-type endopeptidase activity"/>
    <property type="evidence" value="ECO:0007669"/>
    <property type="project" value="InterPro"/>
</dbReference>
<proteinExistence type="predicted"/>
<protein>
    <recommendedName>
        <fullName evidence="3">Peptidase A2 domain-containing protein</fullName>
    </recommendedName>
</protein>
<sequence>MFNGRRYRFQRKRDELGALANVPYLPLRLNYGDRSVEVMGLLDTGASVNVLPYPIGIQLGVIWEEQQMSMNLAGNLARAEARGLLVWATVGDFEPVRLAFAWTRANNIPILLGRTNFLTEFDVCFYGSQLAFEICPKFKES</sequence>
<reference evidence="1" key="1">
    <citation type="submission" date="2016-10" db="EMBL/GenBank/DDBJ databases">
        <title>CRISPR-Cas defence system in Roseofilum reptotaenium: evidence of a bacteriophage-cyanobacterium arms race in the coral black band disease.</title>
        <authorList>
            <person name="Buerger P."/>
            <person name="Wood-Charlson E.M."/>
            <person name="Weynberg K.D."/>
            <person name="Willis B."/>
            <person name="Van Oppen M.J."/>
        </authorList>
    </citation>
    <scope>NUCLEOTIDE SEQUENCE [LARGE SCALE GENOMIC DNA]</scope>
    <source>
        <strain evidence="1">AO1-A</strain>
    </source>
</reference>
<dbReference type="Proteomes" id="UP000183940">
    <property type="component" value="Unassembled WGS sequence"/>
</dbReference>
<evidence type="ECO:0008006" key="3">
    <source>
        <dbReference type="Google" id="ProtNLM"/>
    </source>
</evidence>
<dbReference type="STRING" id="1925591.BI308_03305"/>
<evidence type="ECO:0000313" key="2">
    <source>
        <dbReference type="Proteomes" id="UP000183940"/>
    </source>
</evidence>
<gene>
    <name evidence="1" type="ORF">BI308_03305</name>
</gene>
<dbReference type="Pfam" id="PF13650">
    <property type="entry name" value="Asp_protease_2"/>
    <property type="match status" value="1"/>
</dbReference>
<evidence type="ECO:0000313" key="1">
    <source>
        <dbReference type="EMBL" id="OJJ27088.1"/>
    </source>
</evidence>
<keyword evidence="2" id="KW-1185">Reference proteome</keyword>
<name>A0A1L9QWN1_9CYAN</name>
<dbReference type="GO" id="GO:0006508">
    <property type="term" value="P:proteolysis"/>
    <property type="evidence" value="ECO:0007669"/>
    <property type="project" value="InterPro"/>
</dbReference>
<dbReference type="InterPro" id="IPR001969">
    <property type="entry name" value="Aspartic_peptidase_AS"/>
</dbReference>
<organism evidence="1 2">
    <name type="scientific">Roseofilum reptotaenium AO1-A</name>
    <dbReference type="NCBI Taxonomy" id="1925591"/>
    <lineage>
        <taxon>Bacteria</taxon>
        <taxon>Bacillati</taxon>
        <taxon>Cyanobacteriota</taxon>
        <taxon>Cyanophyceae</taxon>
        <taxon>Desertifilales</taxon>
        <taxon>Desertifilaceae</taxon>
        <taxon>Roseofilum</taxon>
    </lineage>
</organism>
<accession>A0A1L9QWN1</accession>
<dbReference type="InterPro" id="IPR021109">
    <property type="entry name" value="Peptidase_aspartic_dom_sf"/>
</dbReference>
<dbReference type="PROSITE" id="PS00141">
    <property type="entry name" value="ASP_PROTEASE"/>
    <property type="match status" value="1"/>
</dbReference>
<dbReference type="EMBL" id="MLAW01000003">
    <property type="protein sequence ID" value="OJJ27088.1"/>
    <property type="molecule type" value="Genomic_DNA"/>
</dbReference>
<comment type="caution">
    <text evidence="1">The sequence shown here is derived from an EMBL/GenBank/DDBJ whole genome shotgun (WGS) entry which is preliminary data.</text>
</comment>
<dbReference type="Gene3D" id="2.40.70.10">
    <property type="entry name" value="Acid Proteases"/>
    <property type="match status" value="1"/>
</dbReference>
<dbReference type="SUPFAM" id="SSF50630">
    <property type="entry name" value="Acid proteases"/>
    <property type="match status" value="1"/>
</dbReference>
<dbReference type="AlphaFoldDB" id="A0A1L9QWN1"/>